<evidence type="ECO:0008006" key="4">
    <source>
        <dbReference type="Google" id="ProtNLM"/>
    </source>
</evidence>
<name>A0A852T8A9_9BACI</name>
<comment type="caution">
    <text evidence="2">The sequence shown here is derived from an EMBL/GenBank/DDBJ whole genome shotgun (WGS) entry which is preliminary data.</text>
</comment>
<feature type="signal peptide" evidence="1">
    <location>
        <begin position="1"/>
        <end position="25"/>
    </location>
</feature>
<dbReference type="Proteomes" id="UP000548423">
    <property type="component" value="Unassembled WGS sequence"/>
</dbReference>
<protein>
    <recommendedName>
        <fullName evidence="4">VCBS repeat-containing protein</fullName>
    </recommendedName>
</protein>
<accession>A0A852T8A9</accession>
<evidence type="ECO:0000313" key="3">
    <source>
        <dbReference type="Proteomes" id="UP000548423"/>
    </source>
</evidence>
<feature type="chain" id="PRO_5032479463" description="VCBS repeat-containing protein" evidence="1">
    <location>
        <begin position="26"/>
        <end position="253"/>
    </location>
</feature>
<proteinExistence type="predicted"/>
<reference evidence="3" key="1">
    <citation type="submission" date="2020-07" db="EMBL/GenBank/DDBJ databases">
        <authorList>
            <person name="Partida-Martinez L."/>
            <person name="Huntemann M."/>
            <person name="Clum A."/>
            <person name="Wang J."/>
            <person name="Palaniappan K."/>
            <person name="Ritter S."/>
            <person name="Chen I.-M."/>
            <person name="Stamatis D."/>
            <person name="Reddy T."/>
            <person name="O'Malley R."/>
            <person name="Daum C."/>
            <person name="Shapiro N."/>
            <person name="Ivanova N."/>
            <person name="Kyrpides N."/>
            <person name="Woyke T."/>
        </authorList>
    </citation>
    <scope>NUCLEOTIDE SEQUENCE [LARGE SCALE GENOMIC DNA]</scope>
    <source>
        <strain evidence="3">AT2.8</strain>
    </source>
</reference>
<sequence length="253" mass="28234">MKRELLLVAAAFFLMSVTAITGAHAFDEKAKTVTISTYESDVTGDGINESIQLKGVPYEDEEGYLKEIYIDISTADEKQYKIPLESGSKASLKLVDLNQDGVKDVFSNVLTGGSGGITLNYLYTLKDFIKKELAVPEPLEIASTFENGYKAKITIGQTGKSYMFDLRDRKKYYKKLGLYYKGRLNEPTELTVNSFQSLKPVKLRTGEMVLKGVQRITGIANADTIAFVESTWKYGNSKWNLNNASVRTSNKNR</sequence>
<evidence type="ECO:0000256" key="1">
    <source>
        <dbReference type="SAM" id="SignalP"/>
    </source>
</evidence>
<dbReference type="EMBL" id="JACCBX010000002">
    <property type="protein sequence ID" value="NYE04049.1"/>
    <property type="molecule type" value="Genomic_DNA"/>
</dbReference>
<gene>
    <name evidence="2" type="ORF">F4694_000793</name>
</gene>
<reference evidence="3" key="2">
    <citation type="submission" date="2020-08" db="EMBL/GenBank/DDBJ databases">
        <title>The Agave Microbiome: Exploring the role of microbial communities in plant adaptations to desert environments.</title>
        <authorList>
            <person name="Partida-Martinez L.P."/>
        </authorList>
    </citation>
    <scope>NUCLEOTIDE SEQUENCE [LARGE SCALE GENOMIC DNA]</scope>
    <source>
        <strain evidence="3">AT2.8</strain>
    </source>
</reference>
<dbReference type="AlphaFoldDB" id="A0A852T8A9"/>
<organism evidence="2 3">
    <name type="scientific">Neobacillus niacini</name>
    <dbReference type="NCBI Taxonomy" id="86668"/>
    <lineage>
        <taxon>Bacteria</taxon>
        <taxon>Bacillati</taxon>
        <taxon>Bacillota</taxon>
        <taxon>Bacilli</taxon>
        <taxon>Bacillales</taxon>
        <taxon>Bacillaceae</taxon>
        <taxon>Neobacillus</taxon>
    </lineage>
</organism>
<keyword evidence="1" id="KW-0732">Signal</keyword>
<evidence type="ECO:0000313" key="2">
    <source>
        <dbReference type="EMBL" id="NYE04049.1"/>
    </source>
</evidence>